<proteinExistence type="predicted"/>
<evidence type="ECO:0000313" key="4">
    <source>
        <dbReference type="Proteomes" id="UP000199513"/>
    </source>
</evidence>
<dbReference type="OrthoDB" id="1465441at2"/>
<evidence type="ECO:0000256" key="1">
    <source>
        <dbReference type="SAM" id="MobiDB-lite"/>
    </source>
</evidence>
<evidence type="ECO:0008006" key="5">
    <source>
        <dbReference type="Google" id="ProtNLM"/>
    </source>
</evidence>
<sequence>MKNIKTILWYFCLLLFWVVGATSAKAQVAKLTNEATFLQDIKAALSKSASRRANETESKFEATWGKLSPEQQKKVFEISKAISIKALDPLVHLENFYGCITALVDIKRVSSEEVSKFIETAGKTAERYNYSVYILSRFFTNSRSFLEEDLLYKSPSYNLRVSKNAKFTFEYVNAATELLKEDIAIAASEDTVAVEAPSSEFDTSGFYTADEALKGFETGPVAEPPVLLSKYIFEKPIQRPVTGPVIKFENIDLEMLSLYDTLKIKGTTGKVELAAYTFHGTGGTADWEGEGISPTDAFCELDNYEFNTRLPELKALYCKLTYKSKIEGTVLGDFEYKSERVAKREYVRYPKFTSYYADAIVKNIAKEVTYKGGCSLVGRRFSSVNLSNLPSKITISRNGQKKFEASSRQEFFFSDSLILNPLAQIKIFMHNNDSLFIEHNGAQLRYNLNTGLLRARKEKHEYRYAPFFDSYHRMEIFADYVEWNVTQDSMTIAMLTGNIPDSAKVSMTEDPNKKAKLKGLQAIDEEEAKKQAEKEANKSEKQKEKEAEKARKEAEKQKEKRGFNPDVMEVSNRPQEDYALSKNPKAIAKGMTGSGDVVKNYAEDISMDKIKAEVRSMDYFNEYEYIRLKGLNDYHPLAAALAYSKQIKSTKFTMSGLANFVKRKPEHIRSSMKSLQRLGYVTFDGYTSFSDSVRLTRKGVLYANAYNGALDYDKLELFSLSEGAHTNMKLDLNTNDLIVNDVPIFPLRRRPNLSLEDDANDTLPKDRLDVWAKPKSKKVIIKQNRRLVFDGEIQTVGQANYRAKGLTFDYDTFQVAMKEAEIGFIERDSLNRPVKDSLGNFKEMANKVKSANGVLRLALPKNKSGELKRYFQQSKPYPYFAAEPGAYIAFDGKEVLDGSYSQIDSTTGRNKVRIDLEKFRMDSLTSRGVEKTVLDGMFHSGGIFPDFKITARIMPDKSFGFMHDFKNHRDSLDKEPTGKYAEGYPLYRNIKGENAAIFTDHDDEKRWAYDRHEKDGKEITNQWNIMLNNQGIRGNGKINYLTAQLSSNDYVFYPDSTTALGKMAIKKKMLLKTDLTLSKTNFDKLPPVEPQSWGFIEANPNFNGISYPDVSMRNFRMNWAVRADSMRLTSTFDEVKDPNNPKKTIKKPIPFEIYGKPVAYKLDANDTSLVSTFEGTLVLNPKQLAGDGTIQNKGAIAKSDNFVFQMSRYHADNAEYFEIKSTDPKKPALRAENVRIDYDLEERFSTIVTNNPRRQNFKFPFVEYATSLGQARWEFDAKKVIMNVAAGSDATTSIFTSTHYKKSDSLNVSFIGTTALYDINNHTLNVGGVPFIRSVDAEIVPDSGLVTVKEGAKMEELRNCNVRIMIGKDTAHVLRNANITIHNRQKYTGNGIYYYTNDVPHTYKIKFSEFLFNKKDSLNPDKKHFTYAEAYITEEDNFEKQGGKLFKGIVKMYATRKELEFDGYIKDSDDPEGLWIRTSGGSGQILTHSGNEKDADGQKVETGLYLSHDLEQEGSGLYTVINKPLNHKRDIPLFLPDKGADIRQDPKTKKYTIAYKERQPLEGQKEAENYIGNKLTYSNATGEVEFEGEVNLFNYNKPNFTIKTSCIGKGNMKTNIYSMNAMLTLDLGTLSGDAFREMASNILSQADAEDSPIANNDDLLYKLGAQVSEAELKAHIRRMQNGRGELSRLLDKKALVISDVTLKWSKEYKAFYSVGKIQLASIYNKNISQSIDGYIEIPMVPNDEKVTLNIYLEISPKRWYYISYRKDKLYLLSSNTKFNDIADPKKKQSKDGYELLPKSARIGFVSRFRRAYLGLDTPIEPEEEDDDTNTIEEEKDDDGDGR</sequence>
<feature type="region of interest" description="Disordered" evidence="1">
    <location>
        <begin position="1815"/>
        <end position="1842"/>
    </location>
</feature>
<feature type="compositionally biased region" description="Basic and acidic residues" evidence="1">
    <location>
        <begin position="527"/>
        <end position="563"/>
    </location>
</feature>
<dbReference type="Proteomes" id="UP000199513">
    <property type="component" value="Unassembled WGS sequence"/>
</dbReference>
<feature type="chain" id="PRO_5011618104" description="Cell surface protein SprA" evidence="2">
    <location>
        <begin position="27"/>
        <end position="1842"/>
    </location>
</feature>
<evidence type="ECO:0000256" key="2">
    <source>
        <dbReference type="SAM" id="SignalP"/>
    </source>
</evidence>
<protein>
    <recommendedName>
        <fullName evidence="5">Cell surface protein SprA</fullName>
    </recommendedName>
</protein>
<dbReference type="STRING" id="1003.SAMN04488541_101127"/>
<gene>
    <name evidence="3" type="ORF">SAMN04488541_101127</name>
</gene>
<organism evidence="3 4">
    <name type="scientific">Thermoflexibacter ruber</name>
    <dbReference type="NCBI Taxonomy" id="1003"/>
    <lineage>
        <taxon>Bacteria</taxon>
        <taxon>Pseudomonadati</taxon>
        <taxon>Bacteroidota</taxon>
        <taxon>Cytophagia</taxon>
        <taxon>Cytophagales</taxon>
        <taxon>Thermoflexibacteraceae</taxon>
        <taxon>Thermoflexibacter</taxon>
    </lineage>
</organism>
<feature type="compositionally biased region" description="Acidic residues" evidence="1">
    <location>
        <begin position="1819"/>
        <end position="1842"/>
    </location>
</feature>
<reference evidence="4" key="1">
    <citation type="submission" date="2016-10" db="EMBL/GenBank/DDBJ databases">
        <authorList>
            <person name="Varghese N."/>
            <person name="Submissions S."/>
        </authorList>
    </citation>
    <scope>NUCLEOTIDE SEQUENCE [LARGE SCALE GENOMIC DNA]</scope>
    <source>
        <strain>GEY</strain>
        <strain evidence="4">DSM 9560</strain>
    </source>
</reference>
<keyword evidence="2" id="KW-0732">Signal</keyword>
<keyword evidence="4" id="KW-1185">Reference proteome</keyword>
<feature type="signal peptide" evidence="2">
    <location>
        <begin position="1"/>
        <end position="26"/>
    </location>
</feature>
<feature type="region of interest" description="Disordered" evidence="1">
    <location>
        <begin position="503"/>
        <end position="572"/>
    </location>
</feature>
<evidence type="ECO:0000313" key="3">
    <source>
        <dbReference type="EMBL" id="SFE96098.1"/>
    </source>
</evidence>
<accession>A0A1I2EUH7</accession>
<dbReference type="RefSeq" id="WP_143090842.1">
    <property type="nucleotide sequence ID" value="NZ_FONY01000011.1"/>
</dbReference>
<name>A0A1I2EUH7_9BACT</name>
<dbReference type="EMBL" id="FONY01000011">
    <property type="protein sequence ID" value="SFE96098.1"/>
    <property type="molecule type" value="Genomic_DNA"/>
</dbReference>